<gene>
    <name evidence="1" type="ORF">DPEC_G00121800</name>
</gene>
<organism evidence="1 2">
    <name type="scientific">Dallia pectoralis</name>
    <name type="common">Alaska blackfish</name>
    <dbReference type="NCBI Taxonomy" id="75939"/>
    <lineage>
        <taxon>Eukaryota</taxon>
        <taxon>Metazoa</taxon>
        <taxon>Chordata</taxon>
        <taxon>Craniata</taxon>
        <taxon>Vertebrata</taxon>
        <taxon>Euteleostomi</taxon>
        <taxon>Actinopterygii</taxon>
        <taxon>Neopterygii</taxon>
        <taxon>Teleostei</taxon>
        <taxon>Protacanthopterygii</taxon>
        <taxon>Esociformes</taxon>
        <taxon>Umbridae</taxon>
        <taxon>Dallia</taxon>
    </lineage>
</organism>
<evidence type="ECO:0000313" key="1">
    <source>
        <dbReference type="EMBL" id="KAJ8005815.1"/>
    </source>
</evidence>
<keyword evidence="2" id="KW-1185">Reference proteome</keyword>
<proteinExistence type="predicted"/>
<name>A0ACC2GQV1_DALPE</name>
<dbReference type="Proteomes" id="UP001157502">
    <property type="component" value="Chromosome 10"/>
</dbReference>
<comment type="caution">
    <text evidence="1">The sequence shown here is derived from an EMBL/GenBank/DDBJ whole genome shotgun (WGS) entry which is preliminary data.</text>
</comment>
<sequence>MMVYWVMRRPDRHGQRAGRGGEIGQAGFRRAGTQARKAQSRVGEQRRERGDLVSGFILHRLVRTQDPEQRWVINASPGDSIDFITLFLDSADTALYCG</sequence>
<protein>
    <submittedName>
        <fullName evidence="1">Uncharacterized protein</fullName>
    </submittedName>
</protein>
<accession>A0ACC2GQV1</accession>
<evidence type="ECO:0000313" key="2">
    <source>
        <dbReference type="Proteomes" id="UP001157502"/>
    </source>
</evidence>
<dbReference type="EMBL" id="CM055737">
    <property type="protein sequence ID" value="KAJ8005815.1"/>
    <property type="molecule type" value="Genomic_DNA"/>
</dbReference>
<reference evidence="1" key="1">
    <citation type="submission" date="2021-05" db="EMBL/GenBank/DDBJ databases">
        <authorList>
            <person name="Pan Q."/>
            <person name="Jouanno E."/>
            <person name="Zahm M."/>
            <person name="Klopp C."/>
            <person name="Cabau C."/>
            <person name="Louis A."/>
            <person name="Berthelot C."/>
            <person name="Parey E."/>
            <person name="Roest Crollius H."/>
            <person name="Montfort J."/>
            <person name="Robinson-Rechavi M."/>
            <person name="Bouchez O."/>
            <person name="Lampietro C."/>
            <person name="Lopez Roques C."/>
            <person name="Donnadieu C."/>
            <person name="Postlethwait J."/>
            <person name="Bobe J."/>
            <person name="Dillon D."/>
            <person name="Chandos A."/>
            <person name="von Hippel F."/>
            <person name="Guiguen Y."/>
        </authorList>
    </citation>
    <scope>NUCLEOTIDE SEQUENCE</scope>
    <source>
        <strain evidence="1">YG-Jan2019</strain>
    </source>
</reference>